<dbReference type="EMBL" id="JAHBAY010000001">
    <property type="protein sequence ID" value="MBT0767951.1"/>
    <property type="molecule type" value="Genomic_DNA"/>
</dbReference>
<dbReference type="Pfam" id="PF12697">
    <property type="entry name" value="Abhydrolase_6"/>
    <property type="match status" value="1"/>
</dbReference>
<comment type="caution">
    <text evidence="3">The sequence shown here is derived from an EMBL/GenBank/DDBJ whole genome shotgun (WGS) entry which is preliminary data.</text>
</comment>
<feature type="domain" description="AB hydrolase-1" evidence="2">
    <location>
        <begin position="23"/>
        <end position="215"/>
    </location>
</feature>
<evidence type="ECO:0000313" key="4">
    <source>
        <dbReference type="Proteomes" id="UP001197247"/>
    </source>
</evidence>
<keyword evidence="4" id="KW-1185">Reference proteome</keyword>
<gene>
    <name evidence="3" type="ORF">KIH74_03390</name>
</gene>
<dbReference type="PANTHER" id="PTHR43798">
    <property type="entry name" value="MONOACYLGLYCEROL LIPASE"/>
    <property type="match status" value="1"/>
</dbReference>
<accession>A0ABS5TCP0</accession>
<dbReference type="Proteomes" id="UP001197247">
    <property type="component" value="Unassembled WGS sequence"/>
</dbReference>
<reference evidence="3 4" key="1">
    <citation type="submission" date="2021-05" db="EMBL/GenBank/DDBJ databases">
        <title>Kineosporia and Streptomyces sp. nov. two new marine actinobacteria isolated from Coral.</title>
        <authorList>
            <person name="Buangrab K."/>
            <person name="Sutthacheep M."/>
            <person name="Yeemin T."/>
            <person name="Harunari E."/>
            <person name="Igarashi Y."/>
            <person name="Kanchanasin P."/>
            <person name="Tanasupawat S."/>
            <person name="Phongsopitanun W."/>
        </authorList>
    </citation>
    <scope>NUCLEOTIDE SEQUENCE [LARGE SCALE GENOMIC DNA]</scope>
    <source>
        <strain evidence="3 4">J2-2</strain>
    </source>
</reference>
<evidence type="ECO:0000313" key="3">
    <source>
        <dbReference type="EMBL" id="MBT0767951.1"/>
    </source>
</evidence>
<dbReference type="Gene3D" id="3.40.50.1820">
    <property type="entry name" value="alpha/beta hydrolase"/>
    <property type="match status" value="1"/>
</dbReference>
<sequence>MTPILALPGTLCPPAVFDRLAESVDLRTWSWLTRPGPWDIPSLVADIAAQLDGPTLVIGHSTGGALALQLALSHPGLVAGLLLADTGAHMRDHGDVEAILLGLRENWGPELLGRILDRSFHEPLDPGTRAEWLAWALATDPRGAHDVLRSQHALDLRPLLHTVAVPTVVVHGRHDQARTVAHAQELATGIPGAELVLLDTGHTPVHEDPDAVARAVRRLELRLPA</sequence>
<dbReference type="InterPro" id="IPR050266">
    <property type="entry name" value="AB_hydrolase_sf"/>
</dbReference>
<dbReference type="PRINTS" id="PR00111">
    <property type="entry name" value="ABHYDROLASE"/>
</dbReference>
<name>A0ABS5TCP0_9ACTN</name>
<dbReference type="SUPFAM" id="SSF53474">
    <property type="entry name" value="alpha/beta-Hydrolases"/>
    <property type="match status" value="1"/>
</dbReference>
<dbReference type="InterPro" id="IPR000073">
    <property type="entry name" value="AB_hydrolase_1"/>
</dbReference>
<evidence type="ECO:0000259" key="2">
    <source>
        <dbReference type="Pfam" id="PF12697"/>
    </source>
</evidence>
<dbReference type="InterPro" id="IPR029058">
    <property type="entry name" value="AB_hydrolase_fold"/>
</dbReference>
<keyword evidence="1 3" id="KW-0378">Hydrolase</keyword>
<dbReference type="RefSeq" id="WP_214154214.1">
    <property type="nucleotide sequence ID" value="NZ_JAHBAY010000001.1"/>
</dbReference>
<dbReference type="GO" id="GO:0016787">
    <property type="term" value="F:hydrolase activity"/>
    <property type="evidence" value="ECO:0007669"/>
    <property type="project" value="UniProtKB-KW"/>
</dbReference>
<evidence type="ECO:0000256" key="1">
    <source>
        <dbReference type="ARBA" id="ARBA00022801"/>
    </source>
</evidence>
<protein>
    <submittedName>
        <fullName evidence="3">Alpha/beta hydrolase</fullName>
    </submittedName>
</protein>
<proteinExistence type="predicted"/>
<organism evidence="3 4">
    <name type="scientific">Kineosporia corallincola</name>
    <dbReference type="NCBI Taxonomy" id="2835133"/>
    <lineage>
        <taxon>Bacteria</taxon>
        <taxon>Bacillati</taxon>
        <taxon>Actinomycetota</taxon>
        <taxon>Actinomycetes</taxon>
        <taxon>Kineosporiales</taxon>
        <taxon>Kineosporiaceae</taxon>
        <taxon>Kineosporia</taxon>
    </lineage>
</organism>
<dbReference type="PANTHER" id="PTHR43798:SF31">
    <property type="entry name" value="AB HYDROLASE SUPERFAMILY PROTEIN YCLE"/>
    <property type="match status" value="1"/>
</dbReference>